<dbReference type="GO" id="GO:0051257">
    <property type="term" value="P:meiotic spindle midzone assembly"/>
    <property type="evidence" value="ECO:0007669"/>
    <property type="project" value="TreeGrafter"/>
</dbReference>
<dbReference type="PANTHER" id="PTHR13142:SF1">
    <property type="entry name" value="INNER CENTROMERE PROTEIN"/>
    <property type="match status" value="1"/>
</dbReference>
<evidence type="ECO:0000256" key="5">
    <source>
        <dbReference type="ARBA" id="ARBA00010042"/>
    </source>
</evidence>
<keyword evidence="16" id="KW-0137">Centromere</keyword>
<evidence type="ECO:0000256" key="6">
    <source>
        <dbReference type="ARBA" id="ARBA00022454"/>
    </source>
</evidence>
<dbReference type="Gene3D" id="6.10.250.2990">
    <property type="match status" value="1"/>
</dbReference>
<comment type="similarity">
    <text evidence="5">Belongs to the INCENP family.</text>
</comment>
<keyword evidence="8" id="KW-0132">Cell division</keyword>
<gene>
    <name evidence="21" type="primary">incenp</name>
</gene>
<evidence type="ECO:0000313" key="21">
    <source>
        <dbReference type="Ensembl" id="ENSSFAP00005019885.1"/>
    </source>
</evidence>
<keyword evidence="18" id="KW-0732">Signal</keyword>
<evidence type="ECO:0000256" key="15">
    <source>
        <dbReference type="ARBA" id="ARBA00023306"/>
    </source>
</evidence>
<keyword evidence="11" id="KW-0159">Chromosome partition</keyword>
<feature type="region of interest" description="Disordered" evidence="17">
    <location>
        <begin position="584"/>
        <end position="691"/>
    </location>
</feature>
<evidence type="ECO:0000259" key="19">
    <source>
        <dbReference type="Pfam" id="PF03941"/>
    </source>
</evidence>
<evidence type="ECO:0000256" key="4">
    <source>
        <dbReference type="ARBA" id="ARBA00004629"/>
    </source>
</evidence>
<evidence type="ECO:0000313" key="22">
    <source>
        <dbReference type="Proteomes" id="UP000472267"/>
    </source>
</evidence>
<keyword evidence="12" id="KW-0995">Kinetochore</keyword>
<evidence type="ECO:0000256" key="18">
    <source>
        <dbReference type="SAM" id="SignalP"/>
    </source>
</evidence>
<feature type="compositionally biased region" description="Basic and acidic residues" evidence="17">
    <location>
        <begin position="402"/>
        <end position="442"/>
    </location>
</feature>
<evidence type="ECO:0000259" key="20">
    <source>
        <dbReference type="Pfam" id="PF12178"/>
    </source>
</evidence>
<keyword evidence="6" id="KW-0158">Chromosome</keyword>
<evidence type="ECO:0000256" key="7">
    <source>
        <dbReference type="ARBA" id="ARBA00022490"/>
    </source>
</evidence>
<dbReference type="OMA" id="MFVGKTQ"/>
<keyword evidence="14" id="KW-0539">Nucleus</keyword>
<evidence type="ECO:0000256" key="3">
    <source>
        <dbReference type="ARBA" id="ARBA00004214"/>
    </source>
</evidence>
<dbReference type="InParanoid" id="A0A672GSB1"/>
<sequence>MLLLILVHFLSLSLSAVTMNSVFSSVRSLMEMFDGKGQEFISEIDNVHNVWLQEIQEEANRMLSRDFNAEPELMPKTPSQKKNSRRKRVSLGRQEESQTRRRFSKGRRSNLRGSAVQKLDLVDEEDSASEASISQDSSTQSKRPTRKKKQTKAQAAEEVSQPASVSGPEEVQDSEPGPVTEEEMKVEPADTVSPIQAPPEMALPEVFVSISPADRLSAELAIKPEPSPGRSAAKIAIAGTRRSRRSSARCSLKLRHSLAGLRHSMTQESVRRASRRSMAKKRAAGTENSSCSSNAGEKLKHQCFFLCASNALSVDPAYDRITRSMATNSPLLAPSPLFAPKQTITSTLFFIIIISLDQAIKPNMRSFLHTVHKNQILMMTPNSLSRSAVIKSFIKTNTPLKVDPKAKERQKLETLKKKQEQEEERMKRMEEEKKKKQEELKRKRDERLRRVFEAKVKEEQKEEEKKKRIEQKMAQIVEKSDKRQAEEKTKKKLTLKRQEEQELKKKQEEEAKRKLIEQAEEEKRQQEILAQKKAEEEKLQARKLAEARKALELERERQQQAAAAAAAERARAEKEKLLALQREVERAVKEKEMREQEEKKRKALEEKKLVRNPLSDRSVLASPQSSVFKTPVGKGPLLNVTVNPTSPQSYVLSPSGGKKPLTSSAENYGMDQNSDDSTDDESAPRNRIPSWAQGVSLQRAVMKQYFNPPDLDTVFGEVMPIKLEDIFYKKKPRYFKRTSSAVWHSPLAGSK</sequence>
<feature type="region of interest" description="Disordered" evidence="17">
    <location>
        <begin position="475"/>
        <end position="510"/>
    </location>
</feature>
<evidence type="ECO:0000256" key="1">
    <source>
        <dbReference type="ARBA" id="ARBA00004123"/>
    </source>
</evidence>
<feature type="compositionally biased region" description="Basic and acidic residues" evidence="17">
    <location>
        <begin position="496"/>
        <end position="510"/>
    </location>
</feature>
<evidence type="ECO:0000256" key="16">
    <source>
        <dbReference type="ARBA" id="ARBA00023328"/>
    </source>
</evidence>
<feature type="compositionally biased region" description="Basic residues" evidence="17">
    <location>
        <begin position="100"/>
        <end position="110"/>
    </location>
</feature>
<dbReference type="InterPro" id="IPR022006">
    <property type="entry name" value="INCENP_N"/>
</dbReference>
<dbReference type="AlphaFoldDB" id="A0A672GSB1"/>
<feature type="compositionally biased region" description="Polar residues" evidence="17">
    <location>
        <begin position="661"/>
        <end position="672"/>
    </location>
</feature>
<feature type="compositionally biased region" description="Basic residues" evidence="17">
    <location>
        <begin position="272"/>
        <end position="283"/>
    </location>
</feature>
<dbReference type="Proteomes" id="UP000472267">
    <property type="component" value="Chromosome 7"/>
</dbReference>
<keyword evidence="9" id="KW-0493">Microtubule</keyword>
<dbReference type="Gene3D" id="1.20.5.3600">
    <property type="match status" value="1"/>
</dbReference>
<evidence type="ECO:0000256" key="12">
    <source>
        <dbReference type="ARBA" id="ARBA00022838"/>
    </source>
</evidence>
<keyword evidence="15" id="KW-0131">Cell cycle</keyword>
<dbReference type="Ensembl" id="ENSSFAT00005020671.1">
    <property type="protein sequence ID" value="ENSSFAP00005019885.1"/>
    <property type="gene ID" value="ENSSFAG00005010388.1"/>
</dbReference>
<dbReference type="Pfam" id="PF12178">
    <property type="entry name" value="INCENP_N"/>
    <property type="match status" value="1"/>
</dbReference>
<feature type="compositionally biased region" description="Polar residues" evidence="17">
    <location>
        <begin position="640"/>
        <end position="652"/>
    </location>
</feature>
<evidence type="ECO:0008006" key="23">
    <source>
        <dbReference type="Google" id="ProtNLM"/>
    </source>
</evidence>
<evidence type="ECO:0000256" key="13">
    <source>
        <dbReference type="ARBA" id="ARBA00023212"/>
    </source>
</evidence>
<feature type="compositionally biased region" description="Basic and acidic residues" evidence="17">
    <location>
        <begin position="584"/>
        <end position="609"/>
    </location>
</feature>
<feature type="region of interest" description="Disordered" evidence="17">
    <location>
        <begin position="401"/>
        <end position="442"/>
    </location>
</feature>
<feature type="chain" id="PRO_5025477458" description="Inner centromere protein ARK-binding domain-containing protein" evidence="18">
    <location>
        <begin position="16"/>
        <end position="751"/>
    </location>
</feature>
<evidence type="ECO:0000256" key="8">
    <source>
        <dbReference type="ARBA" id="ARBA00022618"/>
    </source>
</evidence>
<dbReference type="GO" id="GO:0000776">
    <property type="term" value="C:kinetochore"/>
    <property type="evidence" value="ECO:0007669"/>
    <property type="project" value="UniProtKB-KW"/>
</dbReference>
<evidence type="ECO:0000256" key="2">
    <source>
        <dbReference type="ARBA" id="ARBA00004186"/>
    </source>
</evidence>
<dbReference type="GO" id="GO:1990385">
    <property type="term" value="C:meiotic spindle midzone"/>
    <property type="evidence" value="ECO:0007669"/>
    <property type="project" value="TreeGrafter"/>
</dbReference>
<dbReference type="Pfam" id="PF03941">
    <property type="entry name" value="INCENP_ARK-bind"/>
    <property type="match status" value="1"/>
</dbReference>
<evidence type="ECO:0000256" key="17">
    <source>
        <dbReference type="SAM" id="MobiDB-lite"/>
    </source>
</evidence>
<feature type="region of interest" description="Disordered" evidence="17">
    <location>
        <begin position="67"/>
        <end position="189"/>
    </location>
</feature>
<proteinExistence type="inferred from homology"/>
<reference evidence="21" key="1">
    <citation type="submission" date="2019-06" db="EMBL/GenBank/DDBJ databases">
        <authorList>
            <consortium name="Wellcome Sanger Institute Data Sharing"/>
        </authorList>
    </citation>
    <scope>NUCLEOTIDE SEQUENCE [LARGE SCALE GENOMIC DNA]</scope>
</reference>
<dbReference type="GO" id="GO:0005874">
    <property type="term" value="C:microtubule"/>
    <property type="evidence" value="ECO:0007669"/>
    <property type="project" value="UniProtKB-KW"/>
</dbReference>
<dbReference type="GO" id="GO:0051310">
    <property type="term" value="P:metaphase chromosome alignment"/>
    <property type="evidence" value="ECO:0007669"/>
    <property type="project" value="TreeGrafter"/>
</dbReference>
<dbReference type="GO" id="GO:0032133">
    <property type="term" value="C:chromosome passenger complex"/>
    <property type="evidence" value="ECO:0007669"/>
    <property type="project" value="TreeGrafter"/>
</dbReference>
<feature type="signal peptide" evidence="18">
    <location>
        <begin position="1"/>
        <end position="15"/>
    </location>
</feature>
<keyword evidence="22" id="KW-1185">Reference proteome</keyword>
<protein>
    <recommendedName>
        <fullName evidence="23">Inner centromere protein ARK-binding domain-containing protein</fullName>
    </recommendedName>
</protein>
<accession>A0A672GSB1</accession>
<dbReference type="InterPro" id="IPR005635">
    <property type="entry name" value="Inner_centromere_prot_ARK-bd"/>
</dbReference>
<dbReference type="PANTHER" id="PTHR13142">
    <property type="entry name" value="INNER CENTROMERE PROTEIN"/>
    <property type="match status" value="1"/>
</dbReference>
<reference evidence="21" key="3">
    <citation type="submission" date="2025-09" db="UniProtKB">
        <authorList>
            <consortium name="Ensembl"/>
        </authorList>
    </citation>
    <scope>IDENTIFICATION</scope>
</reference>
<feature type="region of interest" description="Disordered" evidence="17">
    <location>
        <begin position="263"/>
        <end position="293"/>
    </location>
</feature>
<name>A0A672GSB1_SALFA</name>
<evidence type="ECO:0000256" key="10">
    <source>
        <dbReference type="ARBA" id="ARBA00022776"/>
    </source>
</evidence>
<feature type="domain" description="Inner centromere protein ARK-binding" evidence="19">
    <location>
        <begin position="671"/>
        <end position="727"/>
    </location>
</feature>
<dbReference type="GO" id="GO:0005634">
    <property type="term" value="C:nucleus"/>
    <property type="evidence" value="ECO:0007669"/>
    <property type="project" value="UniProtKB-SubCell"/>
</dbReference>
<feature type="compositionally biased region" description="Low complexity" evidence="17">
    <location>
        <begin position="129"/>
        <end position="142"/>
    </location>
</feature>
<evidence type="ECO:0000256" key="9">
    <source>
        <dbReference type="ARBA" id="ARBA00022701"/>
    </source>
</evidence>
<evidence type="ECO:0000256" key="11">
    <source>
        <dbReference type="ARBA" id="ARBA00022829"/>
    </source>
</evidence>
<keyword evidence="7" id="KW-0963">Cytoplasm</keyword>
<dbReference type="GO" id="GO:0000281">
    <property type="term" value="P:mitotic cytokinesis"/>
    <property type="evidence" value="ECO:0007669"/>
    <property type="project" value="TreeGrafter"/>
</dbReference>
<reference evidence="21" key="2">
    <citation type="submission" date="2025-08" db="UniProtKB">
        <authorList>
            <consortium name="Ensembl"/>
        </authorList>
    </citation>
    <scope>IDENTIFICATION</scope>
</reference>
<dbReference type="GO" id="GO:0030496">
    <property type="term" value="C:midbody"/>
    <property type="evidence" value="ECO:0007669"/>
    <property type="project" value="UniProtKB-SubCell"/>
</dbReference>
<organism evidence="21 22">
    <name type="scientific">Salarias fasciatus</name>
    <name type="common">Jewelled blenny</name>
    <name type="synonym">Blennius fasciatus</name>
    <dbReference type="NCBI Taxonomy" id="181472"/>
    <lineage>
        <taxon>Eukaryota</taxon>
        <taxon>Metazoa</taxon>
        <taxon>Chordata</taxon>
        <taxon>Craniata</taxon>
        <taxon>Vertebrata</taxon>
        <taxon>Euteleostomi</taxon>
        <taxon>Actinopterygii</taxon>
        <taxon>Neopterygii</taxon>
        <taxon>Teleostei</taxon>
        <taxon>Neoteleostei</taxon>
        <taxon>Acanthomorphata</taxon>
        <taxon>Ovalentaria</taxon>
        <taxon>Blenniimorphae</taxon>
        <taxon>Blenniiformes</taxon>
        <taxon>Blennioidei</taxon>
        <taxon>Blenniidae</taxon>
        <taxon>Salariinae</taxon>
        <taxon>Salarias</taxon>
    </lineage>
</organism>
<feature type="compositionally biased region" description="Basic and acidic residues" evidence="17">
    <location>
        <begin position="478"/>
        <end position="489"/>
    </location>
</feature>
<keyword evidence="13" id="KW-0206">Cytoskeleton</keyword>
<evidence type="ECO:0000256" key="14">
    <source>
        <dbReference type="ARBA" id="ARBA00023242"/>
    </source>
</evidence>
<feature type="domain" description="Chromosome passenger complex (CPC) protein INCENP N-terminal" evidence="20">
    <location>
        <begin position="24"/>
        <end position="59"/>
    </location>
</feature>
<keyword evidence="10" id="KW-0498">Mitosis</keyword>
<comment type="subcellular location">
    <subcellularLocation>
        <location evidence="4">Chromosome</location>
        <location evidence="4">Centromere</location>
        <location evidence="4">Kinetochore</location>
    </subcellularLocation>
    <subcellularLocation>
        <location evidence="2">Cytoplasm</location>
        <location evidence="2">Cytoskeleton</location>
        <location evidence="2">Spindle</location>
    </subcellularLocation>
    <subcellularLocation>
        <location evidence="3">Midbody</location>
    </subcellularLocation>
    <subcellularLocation>
        <location evidence="1">Nucleus</location>
    </subcellularLocation>
</comment>